<dbReference type="Pfam" id="PF16787">
    <property type="entry name" value="NDC10_II"/>
    <property type="match status" value="1"/>
</dbReference>
<feature type="compositionally biased region" description="Basic and acidic residues" evidence="1">
    <location>
        <begin position="103"/>
        <end position="118"/>
    </location>
</feature>
<protein>
    <recommendedName>
        <fullName evidence="2">Ndc10 domain-containing protein</fullName>
    </recommendedName>
</protein>
<accession>A0A0F7ZK23</accession>
<reference evidence="3 4" key="1">
    <citation type="journal article" date="2014" name="Genome Biol. Evol.">
        <title>Comparative genomics and transcriptomics analyses reveal divergent lifestyle features of nematode endoparasitic fungus Hirsutella minnesotensis.</title>
        <authorList>
            <person name="Lai Y."/>
            <person name="Liu K."/>
            <person name="Zhang X."/>
            <person name="Zhang X."/>
            <person name="Li K."/>
            <person name="Wang N."/>
            <person name="Shu C."/>
            <person name="Wu Y."/>
            <person name="Wang C."/>
            <person name="Bushley K.E."/>
            <person name="Xiang M."/>
            <person name="Liu X."/>
        </authorList>
    </citation>
    <scope>NUCLEOTIDE SEQUENCE [LARGE SCALE GENOMIC DNA]</scope>
    <source>
        <strain evidence="3 4">3608</strain>
    </source>
</reference>
<evidence type="ECO:0000256" key="1">
    <source>
        <dbReference type="SAM" id="MobiDB-lite"/>
    </source>
</evidence>
<feature type="domain" description="Ndc10" evidence="2">
    <location>
        <begin position="199"/>
        <end position="429"/>
    </location>
</feature>
<dbReference type="InterPro" id="IPR038279">
    <property type="entry name" value="Ndc10_dom2_sf"/>
</dbReference>
<dbReference type="InterPro" id="IPR031872">
    <property type="entry name" value="NDC10_II"/>
</dbReference>
<keyword evidence="4" id="KW-1185">Reference proteome</keyword>
<dbReference type="OrthoDB" id="5103085at2759"/>
<feature type="compositionally biased region" description="Low complexity" evidence="1">
    <location>
        <begin position="119"/>
        <end position="134"/>
    </location>
</feature>
<organism evidence="3 4">
    <name type="scientific">Hirsutella minnesotensis 3608</name>
    <dbReference type="NCBI Taxonomy" id="1043627"/>
    <lineage>
        <taxon>Eukaryota</taxon>
        <taxon>Fungi</taxon>
        <taxon>Dikarya</taxon>
        <taxon>Ascomycota</taxon>
        <taxon>Pezizomycotina</taxon>
        <taxon>Sordariomycetes</taxon>
        <taxon>Hypocreomycetidae</taxon>
        <taxon>Hypocreales</taxon>
        <taxon>Ophiocordycipitaceae</taxon>
        <taxon>Hirsutella</taxon>
    </lineage>
</organism>
<gene>
    <name evidence="3" type="ORF">HIM_05642</name>
</gene>
<dbReference type="Gene3D" id="1.10.443.20">
    <property type="entry name" value="Centromere DNA-binding protein complex CBF3 subunit, domain 2"/>
    <property type="match status" value="1"/>
</dbReference>
<dbReference type="AlphaFoldDB" id="A0A0F7ZK23"/>
<feature type="region of interest" description="Disordered" evidence="1">
    <location>
        <begin position="91"/>
        <end position="134"/>
    </location>
</feature>
<name>A0A0F7ZK23_9HYPO</name>
<sequence length="554" mass="62827">MAHPDDFELLKAVEHATSYYLIDEDKTQPQNTRRTYTRPQKEWKEWCAEKAFPSIPPDWPKPYNQGGVLPADLVDEGKLVWFLDEKAVSRAPKTGSRAKNERRRWAEGAAERKAKKAEAASLDDPAGPSGPDDSCITVAVKTAVDKTELTSEDEEEPFKSALTLKFNTVRTYGNAITRLWAEQRTRRINGQMLNPSPHPRGFANKAIYRYLLRQTHEKGREEWADRMVGTIKDAYSPAKIPEHTRCAWGLKEKACGLRTSVDFLFGNHMLLRSSNRRPIELADCFCLECPNEGVKVHNNPTYAFVVVMNQGKTNQNGRIEYGACLRHRDPYACLVGQLAFWLFFRWQVEREPFPDFSRPEKWYNIKILRQQKDRPTAGLSYQTSHAWTRRLYSHVGIKTSKASHAPRVAATQNADMAGVPEAQIRRAGRCPVLGNAEIVSSLSLGDDQLVFANPNAEACLVHVPDIVRWYSMLLDDFFKGLEIISDSGKVLRRLPLGMKLFLELLEVAVPFQKAGRPFAADDKIGLTRRSRPLTQDIVCRVGDKSRAHSKVHVI</sequence>
<dbReference type="EMBL" id="KQ030521">
    <property type="protein sequence ID" value="KJZ74911.1"/>
    <property type="molecule type" value="Genomic_DNA"/>
</dbReference>
<dbReference type="Proteomes" id="UP000054481">
    <property type="component" value="Unassembled WGS sequence"/>
</dbReference>
<dbReference type="GO" id="GO:0003677">
    <property type="term" value="F:DNA binding"/>
    <property type="evidence" value="ECO:0007669"/>
    <property type="project" value="InterPro"/>
</dbReference>
<evidence type="ECO:0000313" key="4">
    <source>
        <dbReference type="Proteomes" id="UP000054481"/>
    </source>
</evidence>
<proteinExistence type="predicted"/>
<evidence type="ECO:0000313" key="3">
    <source>
        <dbReference type="EMBL" id="KJZ74911.1"/>
    </source>
</evidence>
<evidence type="ECO:0000259" key="2">
    <source>
        <dbReference type="Pfam" id="PF16787"/>
    </source>
</evidence>